<dbReference type="Proteomes" id="UP000746741">
    <property type="component" value="Unassembled WGS sequence"/>
</dbReference>
<comment type="similarity">
    <text evidence="2">Belongs to the CPA3 antiporters (TC 2.A.63) subunit F family.</text>
</comment>
<evidence type="ECO:0000256" key="6">
    <source>
        <dbReference type="ARBA" id="ARBA00022989"/>
    </source>
</evidence>
<dbReference type="AlphaFoldDB" id="A0A9X9WCD5"/>
<comment type="subcellular location">
    <subcellularLocation>
        <location evidence="1">Cell membrane</location>
        <topology evidence="1">Multi-pass membrane protein</topology>
    </subcellularLocation>
</comment>
<evidence type="ECO:0000313" key="12">
    <source>
        <dbReference type="Proteomes" id="UP001138708"/>
    </source>
</evidence>
<keyword evidence="3" id="KW-0813">Transport</keyword>
<evidence type="ECO:0000313" key="11">
    <source>
        <dbReference type="Proteomes" id="UP000746741"/>
    </source>
</evidence>
<dbReference type="PANTHER" id="PTHR34702:SF1">
    <property type="entry name" value="NA(+)_H(+) ANTIPORTER SUBUNIT F"/>
    <property type="match status" value="1"/>
</dbReference>
<evidence type="ECO:0000256" key="4">
    <source>
        <dbReference type="ARBA" id="ARBA00022475"/>
    </source>
</evidence>
<evidence type="ECO:0000256" key="8">
    <source>
        <dbReference type="SAM" id="Phobius"/>
    </source>
</evidence>
<organism evidence="9 12">
    <name type="scientific">Neoroseomonas oryzicola</name>
    <dbReference type="NCBI Taxonomy" id="535904"/>
    <lineage>
        <taxon>Bacteria</taxon>
        <taxon>Pseudomonadati</taxon>
        <taxon>Pseudomonadota</taxon>
        <taxon>Alphaproteobacteria</taxon>
        <taxon>Acetobacterales</taxon>
        <taxon>Acetobacteraceae</taxon>
        <taxon>Neoroseomonas</taxon>
    </lineage>
</organism>
<gene>
    <name evidence="10" type="ORF">GWK15_24145</name>
    <name evidence="9" type="ORF">GXW75_01935</name>
</gene>
<protein>
    <submittedName>
        <fullName evidence="9">Multiple resistance and pH regulation protein F</fullName>
    </submittedName>
</protein>
<sequence>MTEILLGAALLVLATVAAGLVRVLRGPGVADRVMAAQLLGTGGIAVLLLLDAATGIAGLADAALTLALLAAFATVALVRGAPDDGGEPPA</sequence>
<dbReference type="Proteomes" id="UP001138708">
    <property type="component" value="Unassembled WGS sequence"/>
</dbReference>
<dbReference type="GO" id="GO:0015385">
    <property type="term" value="F:sodium:proton antiporter activity"/>
    <property type="evidence" value="ECO:0007669"/>
    <property type="project" value="TreeGrafter"/>
</dbReference>
<dbReference type="EMBL" id="JAAEDK010000003">
    <property type="protein sequence ID" value="MBR0657995.1"/>
    <property type="molecule type" value="Genomic_DNA"/>
</dbReference>
<keyword evidence="7 8" id="KW-0472">Membrane</keyword>
<comment type="caution">
    <text evidence="9">The sequence shown here is derived from an EMBL/GenBank/DDBJ whole genome shotgun (WGS) entry which is preliminary data.</text>
</comment>
<evidence type="ECO:0000256" key="5">
    <source>
        <dbReference type="ARBA" id="ARBA00022692"/>
    </source>
</evidence>
<feature type="transmembrane region" description="Helical" evidence="8">
    <location>
        <begin position="34"/>
        <end position="50"/>
    </location>
</feature>
<reference evidence="9" key="1">
    <citation type="submission" date="2020-01" db="EMBL/GenBank/DDBJ databases">
        <authorList>
            <person name="Rat A."/>
        </authorList>
    </citation>
    <scope>NUCLEOTIDE SEQUENCE</scope>
    <source>
        <strain evidence="9">LMG 31161</strain>
    </source>
</reference>
<dbReference type="GO" id="GO:0005886">
    <property type="term" value="C:plasma membrane"/>
    <property type="evidence" value="ECO:0007669"/>
    <property type="project" value="UniProtKB-SubCell"/>
</dbReference>
<dbReference type="PANTHER" id="PTHR34702">
    <property type="entry name" value="NA(+)/H(+) ANTIPORTER SUBUNIT F1"/>
    <property type="match status" value="1"/>
</dbReference>
<keyword evidence="4" id="KW-1003">Cell membrane</keyword>
<keyword evidence="11" id="KW-1185">Reference proteome</keyword>
<name>A0A9X9WCD5_9PROT</name>
<evidence type="ECO:0000256" key="7">
    <source>
        <dbReference type="ARBA" id="ARBA00023136"/>
    </source>
</evidence>
<accession>A0A9X9WCD5</accession>
<evidence type="ECO:0000256" key="3">
    <source>
        <dbReference type="ARBA" id="ARBA00022448"/>
    </source>
</evidence>
<evidence type="ECO:0000313" key="9">
    <source>
        <dbReference type="EMBL" id="MBR0657995.1"/>
    </source>
</evidence>
<evidence type="ECO:0000256" key="1">
    <source>
        <dbReference type="ARBA" id="ARBA00004651"/>
    </source>
</evidence>
<reference evidence="10 11" key="2">
    <citation type="submission" date="2020-02" db="EMBL/GenBank/DDBJ databases">
        <authorList>
            <person name="Sun Q."/>
            <person name="Inoue M."/>
        </authorList>
    </citation>
    <scope>NUCLEOTIDE SEQUENCE [LARGE SCALE GENOMIC DNA]</scope>
    <source>
        <strain evidence="10 11">KCTC 22478</strain>
    </source>
</reference>
<evidence type="ECO:0000256" key="2">
    <source>
        <dbReference type="ARBA" id="ARBA00009212"/>
    </source>
</evidence>
<dbReference type="InterPro" id="IPR007208">
    <property type="entry name" value="MrpF/PhaF-like"/>
</dbReference>
<proteinExistence type="inferred from homology"/>
<reference evidence="9" key="3">
    <citation type="journal article" date="2021" name="Syst. Appl. Microbiol.">
        <title>Roseomonas hellenica sp. nov., isolated from roots of wild-growing Alkanna tinctoria.</title>
        <authorList>
            <person name="Rat A."/>
            <person name="Naranjo H.D."/>
            <person name="Lebbe L."/>
            <person name="Cnockaert M."/>
            <person name="Krigas N."/>
            <person name="Grigoriadou K."/>
            <person name="Maloupa E."/>
            <person name="Willems A."/>
        </authorList>
    </citation>
    <scope>NUCLEOTIDE SEQUENCE</scope>
    <source>
        <strain evidence="9">LMG 31161</strain>
    </source>
</reference>
<keyword evidence="5 8" id="KW-0812">Transmembrane</keyword>
<dbReference type="EMBL" id="JAAVUP010000018">
    <property type="protein sequence ID" value="NKE20068.1"/>
    <property type="molecule type" value="Genomic_DNA"/>
</dbReference>
<dbReference type="Pfam" id="PF04066">
    <property type="entry name" value="MrpF_PhaF"/>
    <property type="match status" value="1"/>
</dbReference>
<dbReference type="RefSeq" id="WP_168043974.1">
    <property type="nucleotide sequence ID" value="NZ_JAAEDK010000003.1"/>
</dbReference>
<evidence type="ECO:0000313" key="10">
    <source>
        <dbReference type="EMBL" id="NKE20068.1"/>
    </source>
</evidence>
<keyword evidence="6 8" id="KW-1133">Transmembrane helix</keyword>